<dbReference type="GO" id="GO:0160141">
    <property type="term" value="F:23S rRNA pseudouridine(955/2504/2580) synthase activity"/>
    <property type="evidence" value="ECO:0007669"/>
    <property type="project" value="UniProtKB-EC"/>
</dbReference>
<dbReference type="EMBL" id="LAQT01000010">
    <property type="protein sequence ID" value="KPC52320.1"/>
    <property type="molecule type" value="Genomic_DNA"/>
</dbReference>
<dbReference type="PROSITE" id="PS01129">
    <property type="entry name" value="PSI_RLU"/>
    <property type="match status" value="1"/>
</dbReference>
<dbReference type="PANTHER" id="PTHR21600:SF87">
    <property type="entry name" value="RNA PSEUDOURIDYLATE SYNTHASE DOMAIN-CONTAINING PROTEIN 1"/>
    <property type="match status" value="1"/>
</dbReference>
<gene>
    <name evidence="3" type="primary">rluC_1</name>
    <name evidence="3" type="ORF">WG78_14715</name>
</gene>
<evidence type="ECO:0000313" key="3">
    <source>
        <dbReference type="EMBL" id="KPC52320.1"/>
    </source>
</evidence>
<dbReference type="Proteomes" id="UP000037939">
    <property type="component" value="Unassembled WGS sequence"/>
</dbReference>
<dbReference type="InterPro" id="IPR006145">
    <property type="entry name" value="PsdUridine_synth_RsuA/RluA"/>
</dbReference>
<keyword evidence="3" id="KW-0413">Isomerase</keyword>
<dbReference type="PANTHER" id="PTHR21600">
    <property type="entry name" value="MITOCHONDRIAL RNA PSEUDOURIDINE SYNTHASE"/>
    <property type="match status" value="1"/>
</dbReference>
<dbReference type="GO" id="GO:0003723">
    <property type="term" value="F:RNA binding"/>
    <property type="evidence" value="ECO:0007669"/>
    <property type="project" value="InterPro"/>
</dbReference>
<dbReference type="InterPro" id="IPR050188">
    <property type="entry name" value="RluA_PseudoU_synthase"/>
</dbReference>
<dbReference type="STRING" id="857265.WG78_14715"/>
<evidence type="ECO:0000259" key="2">
    <source>
        <dbReference type="Pfam" id="PF00849"/>
    </source>
</evidence>
<comment type="caution">
    <text evidence="3">The sequence shown here is derived from an EMBL/GenBank/DDBJ whole genome shotgun (WGS) entry which is preliminary data.</text>
</comment>
<evidence type="ECO:0000313" key="4">
    <source>
        <dbReference type="Proteomes" id="UP000037939"/>
    </source>
</evidence>
<dbReference type="SUPFAM" id="SSF55120">
    <property type="entry name" value="Pseudouridine synthase"/>
    <property type="match status" value="1"/>
</dbReference>
<dbReference type="InterPro" id="IPR006224">
    <property type="entry name" value="PsdUridine_synth_RluA-like_CS"/>
</dbReference>
<proteinExistence type="inferred from homology"/>
<feature type="domain" description="Pseudouridine synthase RsuA/RluA-like" evidence="2">
    <location>
        <begin position="24"/>
        <end position="166"/>
    </location>
</feature>
<protein>
    <submittedName>
        <fullName evidence="3">Ribosomal large subunit pseudouridine synthase C</fullName>
        <ecNumber evidence="3">5.4.99.24</ecNumber>
    </submittedName>
</protein>
<dbReference type="InterPro" id="IPR020103">
    <property type="entry name" value="PsdUridine_synth_cat_dom_sf"/>
</dbReference>
<dbReference type="EC" id="5.4.99.24" evidence="3"/>
<comment type="similarity">
    <text evidence="1">Belongs to the pseudouridine synthase RluA family.</text>
</comment>
<name>A0A0N0GNC4_9NEIS</name>
<dbReference type="RefSeq" id="WP_236692043.1">
    <property type="nucleotide sequence ID" value="NZ_LAQT01000010.1"/>
</dbReference>
<organism evidence="3 4">
    <name type="scientific">Amantichitinum ursilacus</name>
    <dbReference type="NCBI Taxonomy" id="857265"/>
    <lineage>
        <taxon>Bacteria</taxon>
        <taxon>Pseudomonadati</taxon>
        <taxon>Pseudomonadota</taxon>
        <taxon>Betaproteobacteria</taxon>
        <taxon>Neisseriales</taxon>
        <taxon>Chitinibacteraceae</taxon>
        <taxon>Amantichitinum</taxon>
    </lineage>
</organism>
<dbReference type="CDD" id="cd02869">
    <property type="entry name" value="PseudoU_synth_RluA_like"/>
    <property type="match status" value="1"/>
</dbReference>
<dbReference type="PATRIC" id="fig|857265.3.peg.3027"/>
<keyword evidence="4" id="KW-1185">Reference proteome</keyword>
<dbReference type="Gene3D" id="3.30.2350.10">
    <property type="entry name" value="Pseudouridine synthase"/>
    <property type="match status" value="1"/>
</dbReference>
<sequence>MDHPIQPLTVADPTALTVLATEADFVLVYKPPGMNFHAEGEESGVISALREQIAGDLHAVHRLDRITSGLILFARSSSAARRFGELFSGRDMNKFYLALAHGKPGKKQGTIAGGMQAGRGGNWKLTRDTQNHAVTQFFSYGLGSGLRAYLLRPRTGRTHQLRVALKSLGVPILGDERYGGAPADRGYLHAYALEFEWDGQMHRYICLPQAGEHWPAEWPELMRADLLAPWDIKWPGTAPGA</sequence>
<evidence type="ECO:0000256" key="1">
    <source>
        <dbReference type="ARBA" id="ARBA00010876"/>
    </source>
</evidence>
<accession>A0A0N0GNC4</accession>
<dbReference type="GO" id="GO:0000455">
    <property type="term" value="P:enzyme-directed rRNA pseudouridine synthesis"/>
    <property type="evidence" value="ECO:0007669"/>
    <property type="project" value="TreeGrafter"/>
</dbReference>
<reference evidence="3 4" key="1">
    <citation type="submission" date="2015-07" db="EMBL/GenBank/DDBJ databases">
        <title>Draft genome sequence of the Amantichitinum ursilacus IGB-41, a new chitin-degrading bacterium.</title>
        <authorList>
            <person name="Kirstahler P."/>
            <person name="Guenther M."/>
            <person name="Grumaz C."/>
            <person name="Rupp S."/>
            <person name="Zibek S."/>
            <person name="Sohn K."/>
        </authorList>
    </citation>
    <scope>NUCLEOTIDE SEQUENCE [LARGE SCALE GENOMIC DNA]</scope>
    <source>
        <strain evidence="3 4">IGB-41</strain>
    </source>
</reference>
<dbReference type="Pfam" id="PF00849">
    <property type="entry name" value="PseudoU_synth_2"/>
    <property type="match status" value="1"/>
</dbReference>
<dbReference type="AlphaFoldDB" id="A0A0N0GNC4"/>